<sequence length="381" mass="45894">MSQILTQKQSQQQEQALIQYYIYKDLQNLINLIQSRKAVLDYFLNDLNHPMVTSSNNKILLQLNLSNGIHFDQQQQYSKDKTLTNFLKEERKKAFEILKQVIDNKDNLINKEDSLYQSLQIYKSKYEKQQFELNEEYQLQPTQQDNKFDQNVVSKIISSIQTVDFDINQIKGYFPVPSQKEILQKANDYQNKAKQKLIENFPKNGKTKSLNGKTEFQNPVFIEEEMQKKENDKHRKAELINFLLLQGYFNEKKIQYNCYNLVQEQFNQIKDLLITSIQQTPELKFAKQLYKDNNKLEDEFKLFFFLELFQEYQECSRTIQDKEKIKIFRNSINNTKDKANHKQFFCFLKKCENFILQQNNHNLSEEKHFDYLFEIFCQYIY</sequence>
<dbReference type="EMBL" id="CAJJDM010000113">
    <property type="protein sequence ID" value="CAD8099511.1"/>
    <property type="molecule type" value="Genomic_DNA"/>
</dbReference>
<keyword evidence="2" id="KW-1185">Reference proteome</keyword>
<dbReference type="OMA" id="IHFDQQQ"/>
<evidence type="ECO:0000313" key="1">
    <source>
        <dbReference type="EMBL" id="CAD8099511.1"/>
    </source>
</evidence>
<reference evidence="1" key="1">
    <citation type="submission" date="2021-01" db="EMBL/GenBank/DDBJ databases">
        <authorList>
            <consortium name="Genoscope - CEA"/>
            <person name="William W."/>
        </authorList>
    </citation>
    <scope>NUCLEOTIDE SEQUENCE</scope>
</reference>
<comment type="caution">
    <text evidence="1">The sequence shown here is derived from an EMBL/GenBank/DDBJ whole genome shotgun (WGS) entry which is preliminary data.</text>
</comment>
<dbReference type="Proteomes" id="UP000688137">
    <property type="component" value="Unassembled WGS sequence"/>
</dbReference>
<name>A0A8S1P9Q3_PARPR</name>
<proteinExistence type="predicted"/>
<protein>
    <submittedName>
        <fullName evidence="1">Uncharacterized protein</fullName>
    </submittedName>
</protein>
<organism evidence="1 2">
    <name type="scientific">Paramecium primaurelia</name>
    <dbReference type="NCBI Taxonomy" id="5886"/>
    <lineage>
        <taxon>Eukaryota</taxon>
        <taxon>Sar</taxon>
        <taxon>Alveolata</taxon>
        <taxon>Ciliophora</taxon>
        <taxon>Intramacronucleata</taxon>
        <taxon>Oligohymenophorea</taxon>
        <taxon>Peniculida</taxon>
        <taxon>Parameciidae</taxon>
        <taxon>Paramecium</taxon>
    </lineage>
</organism>
<dbReference type="AlphaFoldDB" id="A0A8S1P9Q3"/>
<accession>A0A8S1P9Q3</accession>
<gene>
    <name evidence="1" type="ORF">PPRIM_AZ9-3.1.T1100003</name>
</gene>
<evidence type="ECO:0000313" key="2">
    <source>
        <dbReference type="Proteomes" id="UP000688137"/>
    </source>
</evidence>